<keyword evidence="2" id="KW-1185">Reference proteome</keyword>
<reference evidence="1" key="1">
    <citation type="submission" date="2023-04" db="EMBL/GenBank/DDBJ databases">
        <title>A chromosome-level genome assembly of the parasitoid wasp Eretmocerus hayati.</title>
        <authorList>
            <person name="Zhong Y."/>
            <person name="Liu S."/>
            <person name="Liu Y."/>
        </authorList>
    </citation>
    <scope>NUCLEOTIDE SEQUENCE</scope>
    <source>
        <strain evidence="1">ZJU_SS_LIU_2023</strain>
    </source>
</reference>
<evidence type="ECO:0000313" key="2">
    <source>
        <dbReference type="Proteomes" id="UP001239111"/>
    </source>
</evidence>
<name>A0ACC2P3B2_9HYME</name>
<dbReference type="Proteomes" id="UP001239111">
    <property type="component" value="Chromosome 2"/>
</dbReference>
<dbReference type="EMBL" id="CM056742">
    <property type="protein sequence ID" value="KAJ8678069.1"/>
    <property type="molecule type" value="Genomic_DNA"/>
</dbReference>
<protein>
    <submittedName>
        <fullName evidence="1">Uncharacterized protein</fullName>
    </submittedName>
</protein>
<sequence>MSGTRWSEACGCYERERELTQWDALTLYFTNEVFESANPEAGEILTILQNKTIRAFTMFLKYNLNDFNQFNASYQTRDLMIHRMWRDIESFMLKIGSRCIVPRSVPLITTNQFNIKENLIQLNDIDVGNECREYLATLTPQDQSFVRQGAMRFYVEAMQGMRNRLLTKKDFLDRLIFVEPEMALAVDRNLDRILYLREHHFPSIDAAELTRVDDSGKIVVELKEGERLVFPNLKELTEAISSIPHFNAEPEQDFSVVTELTSNKGNRTGLYLLDARCSLRFFNRQYPENTAFNFEPKRGNFDRFNQRMYERQDGLINERNGLIDGQDERIDE</sequence>
<gene>
    <name evidence="1" type="ORF">QAD02_013856</name>
</gene>
<evidence type="ECO:0000313" key="1">
    <source>
        <dbReference type="EMBL" id="KAJ8678069.1"/>
    </source>
</evidence>
<accession>A0ACC2P3B2</accession>
<organism evidence="1 2">
    <name type="scientific">Eretmocerus hayati</name>
    <dbReference type="NCBI Taxonomy" id="131215"/>
    <lineage>
        <taxon>Eukaryota</taxon>
        <taxon>Metazoa</taxon>
        <taxon>Ecdysozoa</taxon>
        <taxon>Arthropoda</taxon>
        <taxon>Hexapoda</taxon>
        <taxon>Insecta</taxon>
        <taxon>Pterygota</taxon>
        <taxon>Neoptera</taxon>
        <taxon>Endopterygota</taxon>
        <taxon>Hymenoptera</taxon>
        <taxon>Apocrita</taxon>
        <taxon>Proctotrupomorpha</taxon>
        <taxon>Chalcidoidea</taxon>
        <taxon>Aphelinidae</taxon>
        <taxon>Aphelininae</taxon>
        <taxon>Eretmocerus</taxon>
    </lineage>
</organism>
<proteinExistence type="predicted"/>
<comment type="caution">
    <text evidence="1">The sequence shown here is derived from an EMBL/GenBank/DDBJ whole genome shotgun (WGS) entry which is preliminary data.</text>
</comment>